<reference evidence="9 10" key="1">
    <citation type="submission" date="2018-02" db="EMBL/GenBank/DDBJ databases">
        <title>Complete genome of the streamlined marine actinobacterium Pontimonas salivibrio CL-TW6 adapted to coastal planktonic lifestype.</title>
        <authorList>
            <person name="Cho B.C."/>
            <person name="Hardies S.C."/>
            <person name="Jang G.I."/>
            <person name="Hwang C.Y."/>
        </authorList>
    </citation>
    <scope>NUCLEOTIDE SEQUENCE [LARGE SCALE GENOMIC DNA]</scope>
    <source>
        <strain evidence="9 10">CL-TW6</strain>
    </source>
</reference>
<comment type="similarity">
    <text evidence="1">Belongs to the sigma-70 factor family. ECF subfamily.</text>
</comment>
<dbReference type="Gene3D" id="1.10.1740.10">
    <property type="match status" value="1"/>
</dbReference>
<dbReference type="InterPro" id="IPR014284">
    <property type="entry name" value="RNA_pol_sigma-70_dom"/>
</dbReference>
<evidence type="ECO:0000256" key="4">
    <source>
        <dbReference type="ARBA" id="ARBA00023125"/>
    </source>
</evidence>
<keyword evidence="4" id="KW-0238">DNA-binding</keyword>
<dbReference type="NCBIfam" id="TIGR02947">
    <property type="entry name" value="SigH_actino"/>
    <property type="match status" value="1"/>
</dbReference>
<dbReference type="Proteomes" id="UP000243077">
    <property type="component" value="Chromosome"/>
</dbReference>
<sequence>MRAHTAVLTPSGVSSRVAPTHPPSGVTSIDWGTMSENLEDDASDSVSVEEVSAEEVSVGGPSSTEDFVDQAMVFADQLYAGAMRLAKNPSDAADLVQETYLKAYQSFHQFQQGTNLKAWLFRILTNTFINLYRKRSKAGIQEGLDDLEEWQVGEATSLTQTRTRSAEAEAIDRIPDDTIRRALQALTEERRMVIYLADVEGFRYHEIAEIMDTPVGTVMSRLHRGRRELREALSDYHKTLTNTQEVDHG</sequence>
<dbReference type="GO" id="GO:0006950">
    <property type="term" value="P:response to stress"/>
    <property type="evidence" value="ECO:0007669"/>
    <property type="project" value="UniProtKB-ARBA"/>
</dbReference>
<evidence type="ECO:0000256" key="3">
    <source>
        <dbReference type="ARBA" id="ARBA00023082"/>
    </source>
</evidence>
<dbReference type="InterPro" id="IPR013249">
    <property type="entry name" value="RNA_pol_sigma70_r4_t2"/>
</dbReference>
<dbReference type="EMBL" id="CP026923">
    <property type="protein sequence ID" value="AVG24410.1"/>
    <property type="molecule type" value="Genomic_DNA"/>
</dbReference>
<organism evidence="9 10">
    <name type="scientific">Pontimonas salivibrio</name>
    <dbReference type="NCBI Taxonomy" id="1159327"/>
    <lineage>
        <taxon>Bacteria</taxon>
        <taxon>Bacillati</taxon>
        <taxon>Actinomycetota</taxon>
        <taxon>Actinomycetes</taxon>
        <taxon>Micrococcales</taxon>
        <taxon>Microbacteriaceae</taxon>
        <taxon>Pontimonas</taxon>
    </lineage>
</organism>
<dbReference type="InterPro" id="IPR036388">
    <property type="entry name" value="WH-like_DNA-bd_sf"/>
</dbReference>
<proteinExistence type="inferred from homology"/>
<keyword evidence="3" id="KW-0731">Sigma factor</keyword>
<gene>
    <name evidence="9" type="ORF">C3B54_111469</name>
</gene>
<dbReference type="Gene3D" id="1.10.10.10">
    <property type="entry name" value="Winged helix-like DNA-binding domain superfamily/Winged helix DNA-binding domain"/>
    <property type="match status" value="1"/>
</dbReference>
<dbReference type="InterPro" id="IPR013324">
    <property type="entry name" value="RNA_pol_sigma_r3/r4-like"/>
</dbReference>
<dbReference type="GO" id="GO:0006352">
    <property type="term" value="P:DNA-templated transcription initiation"/>
    <property type="evidence" value="ECO:0007669"/>
    <property type="project" value="InterPro"/>
</dbReference>
<dbReference type="InterPro" id="IPR014293">
    <property type="entry name" value="RNA_pol_sigma70_actinobac"/>
</dbReference>
<evidence type="ECO:0000256" key="1">
    <source>
        <dbReference type="ARBA" id="ARBA00010641"/>
    </source>
</evidence>
<dbReference type="PANTHER" id="PTHR43133">
    <property type="entry name" value="RNA POLYMERASE ECF-TYPE SIGMA FACTO"/>
    <property type="match status" value="1"/>
</dbReference>
<dbReference type="NCBIfam" id="TIGR02937">
    <property type="entry name" value="sigma70-ECF"/>
    <property type="match status" value="1"/>
</dbReference>
<dbReference type="CDD" id="cd06171">
    <property type="entry name" value="Sigma70_r4"/>
    <property type="match status" value="1"/>
</dbReference>
<feature type="domain" description="RNA polymerase sigma-70 region 2" evidence="7">
    <location>
        <begin position="75"/>
        <end position="137"/>
    </location>
</feature>
<dbReference type="InterPro" id="IPR007627">
    <property type="entry name" value="RNA_pol_sigma70_r2"/>
</dbReference>
<protein>
    <submittedName>
        <fullName evidence="9">RNA polymerase sigma factor sigH</fullName>
    </submittedName>
</protein>
<dbReference type="KEGG" id="psai:C3B54_111469"/>
<evidence type="ECO:0000259" key="7">
    <source>
        <dbReference type="Pfam" id="PF04542"/>
    </source>
</evidence>
<dbReference type="Pfam" id="PF08281">
    <property type="entry name" value="Sigma70_r4_2"/>
    <property type="match status" value="1"/>
</dbReference>
<dbReference type="SUPFAM" id="SSF88946">
    <property type="entry name" value="Sigma2 domain of RNA polymerase sigma factors"/>
    <property type="match status" value="1"/>
</dbReference>
<evidence type="ECO:0000313" key="9">
    <source>
        <dbReference type="EMBL" id="AVG24410.1"/>
    </source>
</evidence>
<dbReference type="FunFam" id="1.10.10.10:FF:000068">
    <property type="entry name" value="RNA polymerase sigma factor"/>
    <property type="match status" value="1"/>
</dbReference>
<evidence type="ECO:0000256" key="6">
    <source>
        <dbReference type="SAM" id="MobiDB-lite"/>
    </source>
</evidence>
<dbReference type="GO" id="GO:0016987">
    <property type="term" value="F:sigma factor activity"/>
    <property type="evidence" value="ECO:0007669"/>
    <property type="project" value="UniProtKB-KW"/>
</dbReference>
<dbReference type="AlphaFoldDB" id="A0A2L2BRY8"/>
<dbReference type="PANTHER" id="PTHR43133:SF59">
    <property type="entry name" value="ECF RNA POLYMERASE SIGMA FACTOR SIGR"/>
    <property type="match status" value="1"/>
</dbReference>
<accession>A0A2L2BRY8</accession>
<keyword evidence="2" id="KW-0805">Transcription regulation</keyword>
<dbReference type="InterPro" id="IPR013325">
    <property type="entry name" value="RNA_pol_sigma_r2"/>
</dbReference>
<dbReference type="SUPFAM" id="SSF88659">
    <property type="entry name" value="Sigma3 and sigma4 domains of RNA polymerase sigma factors"/>
    <property type="match status" value="1"/>
</dbReference>
<dbReference type="GO" id="GO:0003677">
    <property type="term" value="F:DNA binding"/>
    <property type="evidence" value="ECO:0007669"/>
    <property type="project" value="UniProtKB-KW"/>
</dbReference>
<evidence type="ECO:0000313" key="10">
    <source>
        <dbReference type="Proteomes" id="UP000243077"/>
    </source>
</evidence>
<dbReference type="InterPro" id="IPR039425">
    <property type="entry name" value="RNA_pol_sigma-70-like"/>
</dbReference>
<keyword evidence="5" id="KW-0804">Transcription</keyword>
<feature type="domain" description="RNA polymerase sigma factor 70 region 4 type 2" evidence="8">
    <location>
        <begin position="178"/>
        <end position="229"/>
    </location>
</feature>
<feature type="region of interest" description="Disordered" evidence="6">
    <location>
        <begin position="1"/>
        <end position="31"/>
    </location>
</feature>
<evidence type="ECO:0000256" key="2">
    <source>
        <dbReference type="ARBA" id="ARBA00023015"/>
    </source>
</evidence>
<evidence type="ECO:0000259" key="8">
    <source>
        <dbReference type="Pfam" id="PF08281"/>
    </source>
</evidence>
<name>A0A2L2BRY8_9MICO</name>
<keyword evidence="10" id="KW-1185">Reference proteome</keyword>
<dbReference type="Pfam" id="PF04542">
    <property type="entry name" value="Sigma70_r2"/>
    <property type="match status" value="1"/>
</dbReference>
<evidence type="ECO:0000256" key="5">
    <source>
        <dbReference type="ARBA" id="ARBA00023163"/>
    </source>
</evidence>